<name>A0ABN9WZW6_9DINO</name>
<sequence>CARMACRRERRWPPPSCLPTRCLVASPWTTHGRGFGVAPSSSWPAGSSTDTASPRPSSRAWWTALAKCL</sequence>
<feature type="non-terminal residue" evidence="1">
    <location>
        <position position="69"/>
    </location>
</feature>
<evidence type="ECO:0000313" key="2">
    <source>
        <dbReference type="Proteomes" id="UP001189429"/>
    </source>
</evidence>
<dbReference type="Proteomes" id="UP001189429">
    <property type="component" value="Unassembled WGS sequence"/>
</dbReference>
<feature type="non-terminal residue" evidence="1">
    <location>
        <position position="1"/>
    </location>
</feature>
<comment type="caution">
    <text evidence="1">The sequence shown here is derived from an EMBL/GenBank/DDBJ whole genome shotgun (WGS) entry which is preliminary data.</text>
</comment>
<keyword evidence="2" id="KW-1185">Reference proteome</keyword>
<reference evidence="1" key="1">
    <citation type="submission" date="2023-10" db="EMBL/GenBank/DDBJ databases">
        <authorList>
            <person name="Chen Y."/>
            <person name="Shah S."/>
            <person name="Dougan E. K."/>
            <person name="Thang M."/>
            <person name="Chan C."/>
        </authorList>
    </citation>
    <scope>NUCLEOTIDE SEQUENCE [LARGE SCALE GENOMIC DNA]</scope>
</reference>
<accession>A0ABN9WZW6</accession>
<protein>
    <submittedName>
        <fullName evidence="1">Uncharacterized protein</fullName>
    </submittedName>
</protein>
<proteinExistence type="predicted"/>
<evidence type="ECO:0000313" key="1">
    <source>
        <dbReference type="EMBL" id="CAK0892510.1"/>
    </source>
</evidence>
<dbReference type="EMBL" id="CAUYUJ010019618">
    <property type="protein sequence ID" value="CAK0892510.1"/>
    <property type="molecule type" value="Genomic_DNA"/>
</dbReference>
<organism evidence="1 2">
    <name type="scientific">Prorocentrum cordatum</name>
    <dbReference type="NCBI Taxonomy" id="2364126"/>
    <lineage>
        <taxon>Eukaryota</taxon>
        <taxon>Sar</taxon>
        <taxon>Alveolata</taxon>
        <taxon>Dinophyceae</taxon>
        <taxon>Prorocentrales</taxon>
        <taxon>Prorocentraceae</taxon>
        <taxon>Prorocentrum</taxon>
    </lineage>
</organism>
<gene>
    <name evidence="1" type="ORF">PCOR1329_LOCUS72150</name>
</gene>